<comment type="caution">
    <text evidence="2">The sequence shown here is derived from an EMBL/GenBank/DDBJ whole genome shotgun (WGS) entry which is preliminary data.</text>
</comment>
<proteinExistence type="predicted"/>
<dbReference type="Proteomes" id="UP001597241">
    <property type="component" value="Unassembled WGS sequence"/>
</dbReference>
<accession>A0ABW3WJT2</accession>
<feature type="chain" id="PRO_5045851135" evidence="1">
    <location>
        <begin position="19"/>
        <end position="1123"/>
    </location>
</feature>
<dbReference type="SUPFAM" id="SSF48726">
    <property type="entry name" value="Immunoglobulin"/>
    <property type="match status" value="1"/>
</dbReference>
<feature type="signal peptide" evidence="1">
    <location>
        <begin position="1"/>
        <end position="18"/>
    </location>
</feature>
<dbReference type="InterPro" id="IPR036179">
    <property type="entry name" value="Ig-like_dom_sf"/>
</dbReference>
<dbReference type="Gene3D" id="2.60.40.10">
    <property type="entry name" value="Immunoglobulins"/>
    <property type="match status" value="1"/>
</dbReference>
<dbReference type="NCBIfam" id="TIGR04131">
    <property type="entry name" value="Bac_Flav_CTERM"/>
    <property type="match status" value="1"/>
</dbReference>
<evidence type="ECO:0000256" key="1">
    <source>
        <dbReference type="SAM" id="SignalP"/>
    </source>
</evidence>
<protein>
    <submittedName>
        <fullName evidence="2">T9SS type B sorting domain-containing protein</fullName>
    </submittedName>
</protein>
<dbReference type="InterPro" id="IPR026341">
    <property type="entry name" value="T9SS_type_B"/>
</dbReference>
<dbReference type="RefSeq" id="WP_386807217.1">
    <property type="nucleotide sequence ID" value="NZ_JBHTMV010000002.1"/>
</dbReference>
<organism evidence="2 3">
    <name type="scientific">Lutibacter holmesii</name>
    <dbReference type="NCBI Taxonomy" id="1137985"/>
    <lineage>
        <taxon>Bacteria</taxon>
        <taxon>Pseudomonadati</taxon>
        <taxon>Bacteroidota</taxon>
        <taxon>Flavobacteriia</taxon>
        <taxon>Flavobacteriales</taxon>
        <taxon>Flavobacteriaceae</taxon>
        <taxon>Lutibacter</taxon>
    </lineage>
</organism>
<keyword evidence="3" id="KW-1185">Reference proteome</keyword>
<evidence type="ECO:0000313" key="3">
    <source>
        <dbReference type="Proteomes" id="UP001597241"/>
    </source>
</evidence>
<name>A0ABW3WJT2_9FLAO</name>
<evidence type="ECO:0000313" key="2">
    <source>
        <dbReference type="EMBL" id="MFD1292556.1"/>
    </source>
</evidence>
<dbReference type="Pfam" id="PF13585">
    <property type="entry name" value="CHU_C"/>
    <property type="match status" value="1"/>
</dbReference>
<keyword evidence="1" id="KW-0732">Signal</keyword>
<dbReference type="InterPro" id="IPR013783">
    <property type="entry name" value="Ig-like_fold"/>
</dbReference>
<gene>
    <name evidence="2" type="ORF">ACFQ5N_01800</name>
</gene>
<reference evidence="3" key="1">
    <citation type="journal article" date="2019" name="Int. J. Syst. Evol. Microbiol.">
        <title>The Global Catalogue of Microorganisms (GCM) 10K type strain sequencing project: providing services to taxonomists for standard genome sequencing and annotation.</title>
        <authorList>
            <consortium name="The Broad Institute Genomics Platform"/>
            <consortium name="The Broad Institute Genome Sequencing Center for Infectious Disease"/>
            <person name="Wu L."/>
            <person name="Ma J."/>
        </authorList>
    </citation>
    <scope>NUCLEOTIDE SEQUENCE [LARGE SCALE GENOMIC DNA]</scope>
    <source>
        <strain evidence="3">CCUG 62221</strain>
    </source>
</reference>
<dbReference type="SUPFAM" id="SSF75011">
    <property type="entry name" value="3-carboxy-cis,cis-mucoante lactonizing enzyme"/>
    <property type="match status" value="1"/>
</dbReference>
<dbReference type="EMBL" id="JBHTMV010000002">
    <property type="protein sequence ID" value="MFD1292556.1"/>
    <property type="molecule type" value="Genomic_DNA"/>
</dbReference>
<sequence length="1123" mass="123638">MKQVLIALFLLNSMIVFGQGEANNWFFGQGAGIDFNTETPTSIAGNLNTLEGCASFSDSDGALLFYTDGITVYDKNHDVMTNGTNLLGDPSSTQSAIIVPHPGNSDQFYIFTVGANKHFNGTLTEATEGLNCYTVDMTERGGLGDIIGTPINLSGINSANWTEKITSVKGSECNTYWVISLYNNTFVSYKIDNTGLHTVPVSSVVSYTSQDERGYLKVSPSGEKLASATYGYGLLHLYSFNDTTGKVSNDGISLISNATVDGYAYGIEFSPNSSKLYTSTLLPDSDPNTSNGINYLFQFDLEATNIEASKTLLNSQIGYRGALQLAPNGKIYATVPADWDQGNRYLNAINLPDEDPDNCEFEPQALYLGFTMATQGLPPFIASLLLPIEITDGSTTQNLNNSIAKRCIGENYQLTAQNLEGNPTYTWTFNNTVIETTATLNLPNLSSADEGIYYFEAETIDDCGFKVTYKGHVEIEVYQPPTITKPNNIIACDDDNDGFSSFDFSTTNVEVLNGQDATLFEILYFENQIDADNNENALTIPYTNKGSFTTETLFVRIHNIHNPICYETESFTIQISETPTPPATITNLSQCDSSNTGTDSDGFEVFDLTSKESEILNGQSATDFTITYFEDALYTLPITSITNYQNNQKNTQQIYFQEVNNTNVTCIATGSFIIEVFSNPEIHTNFTFKQCDEDGNPDGFTDFNLTEANDYLTLGDTALTVTYYLSTSDAENNLNPINPSPFSNSTATVVYARIENSNGCYSIAQIDLLVSSTSFPLNYLKTNSTCDDDNTTDGLHLFDLALNDAEIMALFPSGQNLQVNYYKTLENAQLEENEIDKSTPYFSETPFSQILYVRVESEDNGECFGLGPYLELNVQARPEFDLEATAIYCQNLPPITVSLDGSYGNYTYSWTNENGDEISDQPYATIDSEGVYTVIATSSAGCESFPQQITIEPSIIATVTQNDITVVDDSVNNSITISTENLGIGDYEFALDSNFNLFQDEPYFENVSAGVHTVFIQDKNNCGIASINVSIIGYPKFFTPNNDGYNDTWNIIGVNSSFYKSATIKIFDRFGKYIAEIDLGSNGWDGLYNGQSLPSSDYWFSAELVDFEGVVKNRKGHFSLIRQ</sequence>